<name>A0A6J4J5L6_9CHLR</name>
<dbReference type="SUPFAM" id="SSF53649">
    <property type="entry name" value="Alkaline phosphatase-like"/>
    <property type="match status" value="1"/>
</dbReference>
<organism evidence="5">
    <name type="scientific">uncultured Chloroflexia bacterium</name>
    <dbReference type="NCBI Taxonomy" id="1672391"/>
    <lineage>
        <taxon>Bacteria</taxon>
        <taxon>Bacillati</taxon>
        <taxon>Chloroflexota</taxon>
        <taxon>Chloroflexia</taxon>
        <taxon>environmental samples</taxon>
    </lineage>
</organism>
<dbReference type="Gene3D" id="3.40.720.10">
    <property type="entry name" value="Alkaline Phosphatase, subunit A"/>
    <property type="match status" value="1"/>
</dbReference>
<sequence length="497" mass="56457">MKDRPNIVLVMTDQQRADFFKSEGFPLDTMPFTEALGAGGIRFQNAYTPMPVCVPARTSTLTGRFPKATRVRENSAAEHVYAPQDLVTTLRAQGYSINIAGKNHSYLQAGDFDYHSFYFHLGKLDEPELPEERAFDAWLKAGGHKVYPEPAPFPLECQLPYRVVSDAIAGLERRDTQKPFFLWLSFPEPHNPYQVPEPYFSLFPEAEIPDRIAGPEAAEAKGGKWAWLRRLIEEKRPGYDALWRRYRANYCGMIRLIDDQIRRFVDYLDAHGLAGNTIFIFTSDHGDYAADYGLQRKGVGLPESLVRVPLFFWGPGITPNPSLRDEFVSLVDIMPTLCAATGAEIPYGVQGRDLWPLLTGGADGGDEFRSMYAELGFGGLHYEEHERPPLHFPYDDMEFDELNSVTQSGNLKMVRMGRWKLLFDMQGHGEMYDLEHDPGELNDLFDDPAHRAVRAELVEELLRWTIRTEDPLPSAAYLPKRPPHNWYAPERAGEPPA</sequence>
<dbReference type="EMBL" id="CADCTK010000646">
    <property type="protein sequence ID" value="CAA9270012.1"/>
    <property type="molecule type" value="Genomic_DNA"/>
</dbReference>
<evidence type="ECO:0000259" key="4">
    <source>
        <dbReference type="Pfam" id="PF00884"/>
    </source>
</evidence>
<accession>A0A6J4J5L6</accession>
<dbReference type="InterPro" id="IPR000917">
    <property type="entry name" value="Sulfatase_N"/>
</dbReference>
<dbReference type="EC" id="3.1.6.6" evidence="5"/>
<evidence type="ECO:0000313" key="5">
    <source>
        <dbReference type="EMBL" id="CAA9270012.1"/>
    </source>
</evidence>
<reference evidence="5" key="1">
    <citation type="submission" date="2020-02" db="EMBL/GenBank/DDBJ databases">
        <authorList>
            <person name="Meier V. D."/>
        </authorList>
    </citation>
    <scope>NUCLEOTIDE SEQUENCE</scope>
    <source>
        <strain evidence="5">AVDCRST_MAG26</strain>
    </source>
</reference>
<evidence type="ECO:0000256" key="2">
    <source>
        <dbReference type="ARBA" id="ARBA00022801"/>
    </source>
</evidence>
<proteinExistence type="inferred from homology"/>
<evidence type="ECO:0000256" key="1">
    <source>
        <dbReference type="ARBA" id="ARBA00008779"/>
    </source>
</evidence>
<comment type="similarity">
    <text evidence="1">Belongs to the sulfatase family.</text>
</comment>
<dbReference type="GO" id="GO:0004065">
    <property type="term" value="F:arylsulfatase activity"/>
    <property type="evidence" value="ECO:0007669"/>
    <property type="project" value="TreeGrafter"/>
</dbReference>
<gene>
    <name evidence="5" type="ORF">AVDCRST_MAG26-2774</name>
</gene>
<dbReference type="PANTHER" id="PTHR42693">
    <property type="entry name" value="ARYLSULFATASE FAMILY MEMBER"/>
    <property type="match status" value="1"/>
</dbReference>
<dbReference type="AlphaFoldDB" id="A0A6J4J5L6"/>
<protein>
    <submittedName>
        <fullName evidence="5">Choline-sulfatase</fullName>
        <ecNumber evidence="5">3.1.6.6</ecNumber>
    </submittedName>
</protein>
<dbReference type="GO" id="GO:0047753">
    <property type="term" value="F:choline-sulfatase activity"/>
    <property type="evidence" value="ECO:0007669"/>
    <property type="project" value="UniProtKB-EC"/>
</dbReference>
<dbReference type="PANTHER" id="PTHR42693:SF53">
    <property type="entry name" value="ENDO-4-O-SULFATASE"/>
    <property type="match status" value="1"/>
</dbReference>
<feature type="domain" description="Sulfatase N-terminal" evidence="4">
    <location>
        <begin position="5"/>
        <end position="342"/>
    </location>
</feature>
<feature type="region of interest" description="Disordered" evidence="3">
    <location>
        <begin position="473"/>
        <end position="497"/>
    </location>
</feature>
<dbReference type="Pfam" id="PF00884">
    <property type="entry name" value="Sulfatase"/>
    <property type="match status" value="1"/>
</dbReference>
<dbReference type="InterPro" id="IPR050738">
    <property type="entry name" value="Sulfatase"/>
</dbReference>
<keyword evidence="2 5" id="KW-0378">Hydrolase</keyword>
<evidence type="ECO:0000256" key="3">
    <source>
        <dbReference type="SAM" id="MobiDB-lite"/>
    </source>
</evidence>
<dbReference type="InterPro" id="IPR017850">
    <property type="entry name" value="Alkaline_phosphatase_core_sf"/>
</dbReference>